<reference evidence="1" key="1">
    <citation type="journal article" date="2021" name="ISME J.">
        <title>Mercury methylation by metabolically versatile and cosmopolitan marine bacteria.</title>
        <authorList>
            <person name="Lin H."/>
            <person name="Ascher D.B."/>
            <person name="Myung Y."/>
            <person name="Lamborg C.H."/>
            <person name="Hallam S.J."/>
            <person name="Gionfriddo C.M."/>
            <person name="Holt K.E."/>
            <person name="Moreau J.W."/>
        </authorList>
    </citation>
    <scope>NUCLEOTIDE SEQUENCE</scope>
    <source>
        <strain evidence="1">SI075_bin30</strain>
    </source>
</reference>
<dbReference type="AlphaFoldDB" id="A0A8T5GF45"/>
<accession>A0A8T5GF45</accession>
<dbReference type="Proteomes" id="UP000722459">
    <property type="component" value="Unassembled WGS sequence"/>
</dbReference>
<sequence>MVSKELIGLDALVIYKDGSKTLNCFGKITNEDELFFTIKTDFNTLMIPKRHICKIKIKELIK</sequence>
<gene>
    <name evidence="1" type="ORF">HON47_02665</name>
</gene>
<comment type="caution">
    <text evidence="1">The sequence shown here is derived from an EMBL/GenBank/DDBJ whole genome shotgun (WGS) entry which is preliminary data.</text>
</comment>
<protein>
    <submittedName>
        <fullName evidence="1">Uncharacterized protein</fullName>
    </submittedName>
</protein>
<name>A0A8T5GF45_9ARCH</name>
<dbReference type="EMBL" id="JABJNZ010000037">
    <property type="protein sequence ID" value="MBT4870450.1"/>
    <property type="molecule type" value="Genomic_DNA"/>
</dbReference>
<proteinExistence type="predicted"/>
<evidence type="ECO:0000313" key="1">
    <source>
        <dbReference type="EMBL" id="MBT4870450.1"/>
    </source>
</evidence>
<organism evidence="1 2">
    <name type="scientific">Candidatus Iainarchaeum sp</name>
    <dbReference type="NCBI Taxonomy" id="3101447"/>
    <lineage>
        <taxon>Archaea</taxon>
        <taxon>Candidatus Iainarchaeota</taxon>
        <taxon>Candidatus Iainarchaeia</taxon>
        <taxon>Candidatus Iainarchaeales</taxon>
        <taxon>Candidatus Iainarchaeaceae</taxon>
        <taxon>Candidatus Iainarchaeum</taxon>
    </lineage>
</organism>
<evidence type="ECO:0000313" key="2">
    <source>
        <dbReference type="Proteomes" id="UP000722459"/>
    </source>
</evidence>